<proteinExistence type="predicted"/>
<dbReference type="GO" id="GO:0031638">
    <property type="term" value="P:zymogen activation"/>
    <property type="evidence" value="ECO:0007669"/>
    <property type="project" value="TreeGrafter"/>
</dbReference>
<dbReference type="InterPro" id="IPR001190">
    <property type="entry name" value="SRCR"/>
</dbReference>
<protein>
    <recommendedName>
        <fullName evidence="5">SRCR domain-containing protein</fullName>
    </recommendedName>
</protein>
<dbReference type="PANTHER" id="PTHR48071:SF29">
    <property type="entry name" value="OLFACTORY RECEPTOR 292"/>
    <property type="match status" value="1"/>
</dbReference>
<organism evidence="6 7">
    <name type="scientific">Cyanistes caeruleus</name>
    <name type="common">Eurasian blue tit</name>
    <name type="synonym">Parus caeruleus</name>
    <dbReference type="NCBI Taxonomy" id="156563"/>
    <lineage>
        <taxon>Eukaryota</taxon>
        <taxon>Metazoa</taxon>
        <taxon>Chordata</taxon>
        <taxon>Craniata</taxon>
        <taxon>Vertebrata</taxon>
        <taxon>Euteleostomi</taxon>
        <taxon>Archelosauria</taxon>
        <taxon>Archosauria</taxon>
        <taxon>Dinosauria</taxon>
        <taxon>Saurischia</taxon>
        <taxon>Theropoda</taxon>
        <taxon>Coelurosauria</taxon>
        <taxon>Aves</taxon>
        <taxon>Neognathae</taxon>
        <taxon>Neoaves</taxon>
        <taxon>Telluraves</taxon>
        <taxon>Australaves</taxon>
        <taxon>Passeriformes</taxon>
        <taxon>Paridae</taxon>
        <taxon>Cyanistes</taxon>
    </lineage>
</organism>
<dbReference type="SUPFAM" id="SSF56487">
    <property type="entry name" value="SRCR-like"/>
    <property type="match status" value="2"/>
</dbReference>
<dbReference type="GO" id="GO:0005615">
    <property type="term" value="C:extracellular space"/>
    <property type="evidence" value="ECO:0007669"/>
    <property type="project" value="TreeGrafter"/>
</dbReference>
<evidence type="ECO:0000256" key="2">
    <source>
        <dbReference type="PROSITE-ProRule" id="PRU00196"/>
    </source>
</evidence>
<dbReference type="Proteomes" id="UP000694410">
    <property type="component" value="Unplaced"/>
</dbReference>
<evidence type="ECO:0000259" key="5">
    <source>
        <dbReference type="PROSITE" id="PS50287"/>
    </source>
</evidence>
<feature type="disulfide bond" evidence="2">
    <location>
        <begin position="366"/>
        <end position="376"/>
    </location>
</feature>
<dbReference type="FunFam" id="3.10.250.10:FF:000002">
    <property type="entry name" value="Scavenger receptor cysteine-rich type 1 protein M130"/>
    <property type="match status" value="1"/>
</dbReference>
<dbReference type="SMART" id="SM00202">
    <property type="entry name" value="SR"/>
    <property type="match status" value="2"/>
</dbReference>
<sequence length="705" mass="76335">MGSTGGPGGPQQGCQWWRTLPLNPPRRRERDPLKGNPKACRFSCGLRPPWISPKAPWQPLKEGPKPLKVLSEPSHLQSLWEWGYTQGLKPVLSLTYSGMVLGCDATCPPHLGRIWDGLAAKMSARSCLEASNRSGNPPFMMIRAPSPHFRPSHTSVPTWSSSFPYSPLIRGLFLEHLNSNPHATTRSPFPVHLPGPRALRLAGGRSRCEGRVELEQEGTWGTVCDDGWDILDADVVCRQLHCGHAVRAPGNASFGRGHGPILRDEVGCKGHERDLWECPAALEHDCSHKEDAGVVCSEHQEWRLSGGRDGCAGRVEVFFRGTWSTVCNSTWYETEATVLCRTLGCGDVLQRPSFQHTLPGKMVYLCGSLQPSLAQCRWTFNKSAPCYQSWAAGVICNGTGSFPTGSELCPFSVPAEEGTPTLGTPPPDSPLFILCLVLAALLLLSVLAFPATLLRLRKKSATSSLGIPTPVLVTHSYQNPSVPSGIPNDYRKTPTNLPKESDHLVTAISKDSDSDSEYYEFSSKPPVALSTFYSEHPTSSGIPDTLSRDPCHPGCSHPSPLPTDSLRQHPREDLLPLRPNGTSWSGSRDRKCQSVTLFLPAPPAAAAPVPSQPWVPADPDGSSSTSSGEWYENVQETEPPGDPSSHPGEDSVLEVGDTGSSGNSQILLAGSVIAGWSDPSYPSGEHVQDPDFSEGSDYDDIHTSY</sequence>
<dbReference type="Gene3D" id="3.10.250.10">
    <property type="entry name" value="SRCR-like domain"/>
    <property type="match status" value="2"/>
</dbReference>
<keyword evidence="4" id="KW-1133">Transmembrane helix</keyword>
<feature type="disulfide bond" evidence="2">
    <location>
        <begin position="268"/>
        <end position="278"/>
    </location>
</feature>
<dbReference type="PROSITE" id="PS50287">
    <property type="entry name" value="SRCR_2"/>
    <property type="match status" value="2"/>
</dbReference>
<dbReference type="FunFam" id="3.10.250.10:FF:000017">
    <property type="entry name" value="CD6 molecule"/>
    <property type="match status" value="1"/>
</dbReference>
<dbReference type="Ensembl" id="ENSCCET00000004292.1">
    <property type="protein sequence ID" value="ENSCCEP00000002606.1"/>
    <property type="gene ID" value="ENSCCEG00000002889.1"/>
</dbReference>
<feature type="transmembrane region" description="Helical" evidence="4">
    <location>
        <begin position="431"/>
        <end position="454"/>
    </location>
</feature>
<evidence type="ECO:0000256" key="4">
    <source>
        <dbReference type="SAM" id="Phobius"/>
    </source>
</evidence>
<dbReference type="GO" id="GO:0004252">
    <property type="term" value="F:serine-type endopeptidase activity"/>
    <property type="evidence" value="ECO:0007669"/>
    <property type="project" value="TreeGrafter"/>
</dbReference>
<evidence type="ECO:0000313" key="6">
    <source>
        <dbReference type="Ensembl" id="ENSCCEP00000002606.1"/>
    </source>
</evidence>
<feature type="domain" description="SRCR" evidence="5">
    <location>
        <begin position="302"/>
        <end position="397"/>
    </location>
</feature>
<keyword evidence="4" id="KW-0812">Transmembrane</keyword>
<feature type="compositionally biased region" description="Basic and acidic residues" evidence="3">
    <location>
        <begin position="566"/>
        <end position="575"/>
    </location>
</feature>
<feature type="region of interest" description="Disordered" evidence="3">
    <location>
        <begin position="534"/>
        <end position="589"/>
    </location>
</feature>
<evidence type="ECO:0000313" key="7">
    <source>
        <dbReference type="Proteomes" id="UP000694410"/>
    </source>
</evidence>
<dbReference type="PRINTS" id="PR00258">
    <property type="entry name" value="SPERACTRCPTR"/>
</dbReference>
<feature type="region of interest" description="Disordered" evidence="3">
    <location>
        <begin position="603"/>
        <end position="705"/>
    </location>
</feature>
<evidence type="ECO:0000256" key="3">
    <source>
        <dbReference type="SAM" id="MobiDB-lite"/>
    </source>
</evidence>
<evidence type="ECO:0000256" key="1">
    <source>
        <dbReference type="ARBA" id="ARBA00023157"/>
    </source>
</evidence>
<accession>A0A8C0U5S5</accession>
<feature type="region of interest" description="Disordered" evidence="3">
    <location>
        <begin position="478"/>
        <end position="502"/>
    </location>
</feature>
<keyword evidence="1 2" id="KW-1015">Disulfide bond</keyword>
<feature type="domain" description="SRCR" evidence="5">
    <location>
        <begin position="199"/>
        <end position="297"/>
    </location>
</feature>
<dbReference type="GO" id="GO:0005886">
    <property type="term" value="C:plasma membrane"/>
    <property type="evidence" value="ECO:0007669"/>
    <property type="project" value="TreeGrafter"/>
</dbReference>
<reference evidence="6" key="2">
    <citation type="submission" date="2025-09" db="UniProtKB">
        <authorList>
            <consortium name="Ensembl"/>
        </authorList>
    </citation>
    <scope>IDENTIFICATION</scope>
</reference>
<keyword evidence="4" id="KW-0472">Membrane</keyword>
<comment type="caution">
    <text evidence="2">Lacks conserved residue(s) required for the propagation of feature annotation.</text>
</comment>
<dbReference type="PANTHER" id="PTHR48071">
    <property type="entry name" value="SRCR DOMAIN-CONTAINING PROTEIN"/>
    <property type="match status" value="1"/>
</dbReference>
<reference evidence="6" key="1">
    <citation type="submission" date="2025-08" db="UniProtKB">
        <authorList>
            <consortium name="Ensembl"/>
        </authorList>
    </citation>
    <scope>IDENTIFICATION</scope>
</reference>
<feature type="compositionally biased region" description="Pro residues" evidence="3">
    <location>
        <begin position="603"/>
        <end position="613"/>
    </location>
</feature>
<keyword evidence="7" id="KW-1185">Reference proteome</keyword>
<dbReference type="AlphaFoldDB" id="A0A8C0U5S5"/>
<dbReference type="Pfam" id="PF00530">
    <property type="entry name" value="SRCR"/>
    <property type="match status" value="2"/>
</dbReference>
<dbReference type="InterPro" id="IPR036772">
    <property type="entry name" value="SRCR-like_dom_sf"/>
</dbReference>
<name>A0A8C0U5S5_CYACU</name>